<evidence type="ECO:0000313" key="1">
    <source>
        <dbReference type="EMBL" id="GMI48050.1"/>
    </source>
</evidence>
<comment type="caution">
    <text evidence="1">The sequence shown here is derived from an EMBL/GenBank/DDBJ whole genome shotgun (WGS) entry which is preliminary data.</text>
</comment>
<dbReference type="Proteomes" id="UP001165065">
    <property type="component" value="Unassembled WGS sequence"/>
</dbReference>
<name>A0A9W7GMI9_9STRA</name>
<dbReference type="EMBL" id="BRYA01000371">
    <property type="protein sequence ID" value="GMI48050.1"/>
    <property type="molecule type" value="Genomic_DNA"/>
</dbReference>
<dbReference type="AlphaFoldDB" id="A0A9W7GMI9"/>
<dbReference type="SUPFAM" id="SSF53448">
    <property type="entry name" value="Nucleotide-diphospho-sugar transferases"/>
    <property type="match status" value="1"/>
</dbReference>
<dbReference type="Gene3D" id="3.90.550.10">
    <property type="entry name" value="Spore Coat Polysaccharide Biosynthesis Protein SpsA, Chain A"/>
    <property type="match status" value="1"/>
</dbReference>
<evidence type="ECO:0008006" key="3">
    <source>
        <dbReference type="Google" id="ProtNLM"/>
    </source>
</evidence>
<protein>
    <recommendedName>
        <fullName evidence="3">Glycogenin</fullName>
    </recommendedName>
</protein>
<sequence>MKDWDGTLDFVAIIHESAKGSSCEDAVRFAGWSVMFVETPITISSIKTPNLLNNIHKNGCCGEVELIKFYAYTLVTSDVVLLLDVDTLLLKPFTPLVTTLLNSPNVEAMYTKDYGMVPPGRKAGAQGGFLLLKPSVETFDLFRRIVLNVPFNEPPLNKGWGGSGVGPFYGGMTFQGLVPFVYEEYEWEGFKDMGGGGRDDLVEGDSRIGRGIELDRCKWNNMMDNPMSKDGTECRGPVKGVTDCPDCRETRIDEISSVHFTLCQKPWHCFIKGPKPWCEPLHQAWFKYRRSMEEEMGIYEGEGKHMEGFCKHAGQKGYIPIKRE</sequence>
<keyword evidence="2" id="KW-1185">Reference proteome</keyword>
<reference evidence="2" key="1">
    <citation type="journal article" date="2023" name="Commun. Biol.">
        <title>Genome analysis of Parmales, the sister group of diatoms, reveals the evolutionary specialization of diatoms from phago-mixotrophs to photoautotrophs.</title>
        <authorList>
            <person name="Ban H."/>
            <person name="Sato S."/>
            <person name="Yoshikawa S."/>
            <person name="Yamada K."/>
            <person name="Nakamura Y."/>
            <person name="Ichinomiya M."/>
            <person name="Sato N."/>
            <person name="Blanc-Mathieu R."/>
            <person name="Endo H."/>
            <person name="Kuwata A."/>
            <person name="Ogata H."/>
        </authorList>
    </citation>
    <scope>NUCLEOTIDE SEQUENCE [LARGE SCALE GENOMIC DNA]</scope>
</reference>
<dbReference type="OrthoDB" id="2014201at2759"/>
<proteinExistence type="predicted"/>
<dbReference type="InterPro" id="IPR029044">
    <property type="entry name" value="Nucleotide-diphossugar_trans"/>
</dbReference>
<organism evidence="1 2">
    <name type="scientific">Triparma columacea</name>
    <dbReference type="NCBI Taxonomy" id="722753"/>
    <lineage>
        <taxon>Eukaryota</taxon>
        <taxon>Sar</taxon>
        <taxon>Stramenopiles</taxon>
        <taxon>Ochrophyta</taxon>
        <taxon>Bolidophyceae</taxon>
        <taxon>Parmales</taxon>
        <taxon>Triparmaceae</taxon>
        <taxon>Triparma</taxon>
    </lineage>
</organism>
<gene>
    <name evidence="1" type="ORF">TrCOL_g4824</name>
</gene>
<evidence type="ECO:0000313" key="2">
    <source>
        <dbReference type="Proteomes" id="UP001165065"/>
    </source>
</evidence>
<accession>A0A9W7GMI9</accession>